<evidence type="ECO:0000256" key="3">
    <source>
        <dbReference type="ARBA" id="ARBA00005179"/>
    </source>
</evidence>
<organism evidence="15 16">
    <name type="scientific">Ganoderma sinense ZZ0214-1</name>
    <dbReference type="NCBI Taxonomy" id="1077348"/>
    <lineage>
        <taxon>Eukaryota</taxon>
        <taxon>Fungi</taxon>
        <taxon>Dikarya</taxon>
        <taxon>Basidiomycota</taxon>
        <taxon>Agaricomycotina</taxon>
        <taxon>Agaricomycetes</taxon>
        <taxon>Polyporales</taxon>
        <taxon>Polyporaceae</taxon>
        <taxon>Ganoderma</taxon>
    </lineage>
</organism>
<keyword evidence="12" id="KW-0472">Membrane</keyword>
<dbReference type="GO" id="GO:0016020">
    <property type="term" value="C:membrane"/>
    <property type="evidence" value="ECO:0007669"/>
    <property type="project" value="UniProtKB-SubCell"/>
</dbReference>
<feature type="binding site" description="axial binding residue" evidence="13">
    <location>
        <position position="338"/>
    </location>
    <ligand>
        <name>heme</name>
        <dbReference type="ChEBI" id="CHEBI:30413"/>
    </ligand>
    <ligandPart>
        <name>Fe</name>
        <dbReference type="ChEBI" id="CHEBI:18248"/>
    </ligandPart>
</feature>
<dbReference type="PANTHER" id="PTHR46300">
    <property type="entry name" value="P450, PUTATIVE (EUROFUNG)-RELATED-RELATED"/>
    <property type="match status" value="1"/>
</dbReference>
<dbReference type="STRING" id="1077348.A0A2G8RSZ4"/>
<evidence type="ECO:0000256" key="8">
    <source>
        <dbReference type="ARBA" id="ARBA00022989"/>
    </source>
</evidence>
<comment type="similarity">
    <text evidence="4 14">Belongs to the cytochrome P450 family.</text>
</comment>
<dbReference type="GO" id="GO:0005506">
    <property type="term" value="F:iron ion binding"/>
    <property type="evidence" value="ECO:0007669"/>
    <property type="project" value="InterPro"/>
</dbReference>
<dbReference type="PROSITE" id="PS00086">
    <property type="entry name" value="CYTOCHROME_P450"/>
    <property type="match status" value="1"/>
</dbReference>
<dbReference type="EMBL" id="AYKW01000056">
    <property type="protein sequence ID" value="PIL24604.1"/>
    <property type="molecule type" value="Genomic_DNA"/>
</dbReference>
<comment type="caution">
    <text evidence="15">The sequence shown here is derived from an EMBL/GenBank/DDBJ whole genome shotgun (WGS) entry which is preliminary data.</text>
</comment>
<evidence type="ECO:0000256" key="6">
    <source>
        <dbReference type="ARBA" id="ARBA00022692"/>
    </source>
</evidence>
<evidence type="ECO:0000313" key="15">
    <source>
        <dbReference type="EMBL" id="PIL24604.1"/>
    </source>
</evidence>
<evidence type="ECO:0000256" key="2">
    <source>
        <dbReference type="ARBA" id="ARBA00004167"/>
    </source>
</evidence>
<evidence type="ECO:0000256" key="1">
    <source>
        <dbReference type="ARBA" id="ARBA00001971"/>
    </source>
</evidence>
<dbReference type="GO" id="GO:0004497">
    <property type="term" value="F:monooxygenase activity"/>
    <property type="evidence" value="ECO:0007669"/>
    <property type="project" value="UniProtKB-KW"/>
</dbReference>
<dbReference type="AlphaFoldDB" id="A0A2G8RSZ4"/>
<accession>A0A2G8RSZ4</accession>
<evidence type="ECO:0000256" key="7">
    <source>
        <dbReference type="ARBA" id="ARBA00022723"/>
    </source>
</evidence>
<dbReference type="InterPro" id="IPR036396">
    <property type="entry name" value="Cyt_P450_sf"/>
</dbReference>
<dbReference type="Pfam" id="PF00067">
    <property type="entry name" value="p450"/>
    <property type="match status" value="1"/>
</dbReference>
<keyword evidence="16" id="KW-1185">Reference proteome</keyword>
<gene>
    <name evidence="15" type="ORF">GSI_12488</name>
</gene>
<keyword evidence="7 13" id="KW-0479">Metal-binding</keyword>
<comment type="subcellular location">
    <subcellularLocation>
        <location evidence="2">Membrane</location>
        <topology evidence="2">Single-pass membrane protein</topology>
    </subcellularLocation>
</comment>
<dbReference type="GO" id="GO:0020037">
    <property type="term" value="F:heme binding"/>
    <property type="evidence" value="ECO:0007669"/>
    <property type="project" value="InterPro"/>
</dbReference>
<keyword evidence="6" id="KW-0812">Transmembrane</keyword>
<dbReference type="GO" id="GO:0016705">
    <property type="term" value="F:oxidoreductase activity, acting on paired donors, with incorporation or reduction of molecular oxygen"/>
    <property type="evidence" value="ECO:0007669"/>
    <property type="project" value="InterPro"/>
</dbReference>
<keyword evidence="10 13" id="KW-0408">Iron</keyword>
<keyword evidence="5 13" id="KW-0349">Heme</keyword>
<dbReference type="InterPro" id="IPR002401">
    <property type="entry name" value="Cyt_P450_E_grp-I"/>
</dbReference>
<evidence type="ECO:0000256" key="10">
    <source>
        <dbReference type="ARBA" id="ARBA00023004"/>
    </source>
</evidence>
<keyword evidence="11 14" id="KW-0503">Monooxygenase</keyword>
<evidence type="ECO:0000256" key="4">
    <source>
        <dbReference type="ARBA" id="ARBA00010617"/>
    </source>
</evidence>
<evidence type="ECO:0000256" key="13">
    <source>
        <dbReference type="PIRSR" id="PIRSR602401-1"/>
    </source>
</evidence>
<evidence type="ECO:0000256" key="9">
    <source>
        <dbReference type="ARBA" id="ARBA00023002"/>
    </source>
</evidence>
<evidence type="ECO:0000313" key="16">
    <source>
        <dbReference type="Proteomes" id="UP000230002"/>
    </source>
</evidence>
<dbReference type="SUPFAM" id="SSF48264">
    <property type="entry name" value="Cytochrome P450"/>
    <property type="match status" value="1"/>
</dbReference>
<dbReference type="InterPro" id="IPR017972">
    <property type="entry name" value="Cyt_P450_CS"/>
</dbReference>
<protein>
    <recommendedName>
        <fullName evidence="17">Cytochrome P450</fullName>
    </recommendedName>
</protein>
<dbReference type="Proteomes" id="UP000230002">
    <property type="component" value="Unassembled WGS sequence"/>
</dbReference>
<name>A0A2G8RSZ4_9APHY</name>
<evidence type="ECO:0000256" key="5">
    <source>
        <dbReference type="ARBA" id="ARBA00022617"/>
    </source>
</evidence>
<comment type="cofactor">
    <cofactor evidence="1 13">
        <name>heme</name>
        <dbReference type="ChEBI" id="CHEBI:30413"/>
    </cofactor>
</comment>
<dbReference type="PRINTS" id="PR00463">
    <property type="entry name" value="EP450I"/>
</dbReference>
<keyword evidence="9 14" id="KW-0560">Oxidoreductase</keyword>
<evidence type="ECO:0000256" key="14">
    <source>
        <dbReference type="RuleBase" id="RU000461"/>
    </source>
</evidence>
<dbReference type="Gene3D" id="1.10.630.10">
    <property type="entry name" value="Cytochrome P450"/>
    <property type="match status" value="1"/>
</dbReference>
<keyword evidence="8" id="KW-1133">Transmembrane helix</keyword>
<dbReference type="InterPro" id="IPR001128">
    <property type="entry name" value="Cyt_P450"/>
</dbReference>
<evidence type="ECO:0000256" key="12">
    <source>
        <dbReference type="ARBA" id="ARBA00023136"/>
    </source>
</evidence>
<sequence length="402" mass="45412">MTQLTRYNRALTLLQPGPRYNRSRRKMHDALNARAIPAQHRVLEKAAAEFISALTSSPDDFISHINFFYSKTLLSFTLGYQAVTEDDAMVVLSRRVTDNALSMISFRDRSWVEFFPTLARLLPEWCMDRKTSSTIRCYKEDVDNLFGQSEDFIQNSSHERDVTTSFLGTLLARSETEEETSIARWLSASMYGGGPDPLRSLTASFFMAIMLYPEAQAKAQAEIDAVVVRDRMPVFSDRPRLPYTEALMTEVLRWAPPIPIASRAVPEDIAYGDYVLPRGTTLVANIRGMLHDSNCFPDPDAFDPGRFYDPDNGRDTAFLQKSTRHVRHIVFGFGRRVCPGKFYGDALLWIVTTSVLAAFKVSMPDSGPRPEAKFIVEPIMHPQPFACKIEPRSESSSKVDPV</sequence>
<proteinExistence type="inferred from homology"/>
<evidence type="ECO:0008006" key="17">
    <source>
        <dbReference type="Google" id="ProtNLM"/>
    </source>
</evidence>
<reference evidence="15 16" key="1">
    <citation type="journal article" date="2015" name="Sci. Rep.">
        <title>Chromosome-level genome map provides insights into diverse defense mechanisms in the medicinal fungus Ganoderma sinense.</title>
        <authorList>
            <person name="Zhu Y."/>
            <person name="Xu J."/>
            <person name="Sun C."/>
            <person name="Zhou S."/>
            <person name="Xu H."/>
            <person name="Nelson D.R."/>
            <person name="Qian J."/>
            <person name="Song J."/>
            <person name="Luo H."/>
            <person name="Xiang L."/>
            <person name="Li Y."/>
            <person name="Xu Z."/>
            <person name="Ji A."/>
            <person name="Wang L."/>
            <person name="Lu S."/>
            <person name="Hayward A."/>
            <person name="Sun W."/>
            <person name="Li X."/>
            <person name="Schwartz D.C."/>
            <person name="Wang Y."/>
            <person name="Chen S."/>
        </authorList>
    </citation>
    <scope>NUCLEOTIDE SEQUENCE [LARGE SCALE GENOMIC DNA]</scope>
    <source>
        <strain evidence="15 16">ZZ0214-1</strain>
    </source>
</reference>
<dbReference type="InterPro" id="IPR050364">
    <property type="entry name" value="Cytochrome_P450_fung"/>
</dbReference>
<comment type="pathway">
    <text evidence="3">Secondary metabolite biosynthesis.</text>
</comment>
<evidence type="ECO:0000256" key="11">
    <source>
        <dbReference type="ARBA" id="ARBA00023033"/>
    </source>
</evidence>
<dbReference type="OrthoDB" id="1470350at2759"/>
<dbReference type="PANTHER" id="PTHR46300:SF7">
    <property type="entry name" value="P450, PUTATIVE (EUROFUNG)-RELATED"/>
    <property type="match status" value="1"/>
</dbReference>